<dbReference type="VEuPathDB" id="TriTrypDB:Tbg972.1.650"/>
<dbReference type="EMBL" id="FN554964">
    <property type="protein sequence ID" value="CBH08874.1"/>
    <property type="molecule type" value="Genomic_DNA"/>
</dbReference>
<dbReference type="InterPro" id="IPR036961">
    <property type="entry name" value="Kinesin_motor_dom_sf"/>
</dbReference>
<dbReference type="GO" id="GO:0005524">
    <property type="term" value="F:ATP binding"/>
    <property type="evidence" value="ECO:0007669"/>
    <property type="project" value="UniProtKB-UniRule"/>
</dbReference>
<dbReference type="Gene3D" id="3.40.850.10">
    <property type="entry name" value="Kinesin motor domain"/>
    <property type="match status" value="1"/>
</dbReference>
<evidence type="ECO:0000256" key="9">
    <source>
        <dbReference type="PROSITE-ProRule" id="PRU00283"/>
    </source>
</evidence>
<evidence type="ECO:0000313" key="14">
    <source>
        <dbReference type="EMBL" id="CBH08874.1"/>
    </source>
</evidence>
<evidence type="ECO:0000256" key="5">
    <source>
        <dbReference type="ARBA" id="ARBA00022840"/>
    </source>
</evidence>
<evidence type="ECO:0000256" key="4">
    <source>
        <dbReference type="ARBA" id="ARBA00022741"/>
    </source>
</evidence>
<keyword evidence="5 9" id="KW-0067">ATP-binding</keyword>
<keyword evidence="7 9" id="KW-0505">Motor protein</keyword>
<dbReference type="GO" id="GO:0007018">
    <property type="term" value="P:microtubule-based movement"/>
    <property type="evidence" value="ECO:0007669"/>
    <property type="project" value="InterPro"/>
</dbReference>
<evidence type="ECO:0000256" key="1">
    <source>
        <dbReference type="ARBA" id="ARBA00004245"/>
    </source>
</evidence>
<dbReference type="OrthoDB" id="3176171at2759"/>
<feature type="domain" description="Kinesin motor" evidence="13">
    <location>
        <begin position="10"/>
        <end position="395"/>
    </location>
</feature>
<dbReference type="InterPro" id="IPR019821">
    <property type="entry name" value="Kinesin_motor_CS"/>
</dbReference>
<feature type="coiled-coil region" evidence="11">
    <location>
        <begin position="543"/>
        <end position="570"/>
    </location>
</feature>
<sequence length="887" mass="96661">MQTSRPSADNVHVSCRFRPLSSGERNGGLCVHLEGSNHVVCRVQSCQRLGRSNGAPRQQPIPCNPVGGDGFNRFPSADTAVDQYRFSFARVYPPEVGQDEIYNEVARPIVKDVMKGYNGTLLVYGQTGSGKTHTMFGAGEAVGRERSGTISTALYGTAGDDRGPVRAQGGRANVNAGIIPRAVNQIFDMIHSADEALEFEIRAMFVEVYMERVRDLLDHGNLNLQVREGPSGFYVENCKLPYVSSAEEMMQLINSGVCRRVTAATACNEASSRSHCVLNITVKSVNHTKHVATVGKLFLVDLAGSEKVAKTHVDGMQLEEAKMINKSLTTLGHVIMSLADKQAHVPYRDSKLTRILKDSLGGNSRTALVVCCSPSQFNDQETLSTLRFGARAQNVCNVAIVNKQLTAEELKGMLDLARVEIKRLRKLLHDMGVTVPSNGNHGGEEISDCFSGVAESSCGGETFATRVASPCDTAVPGPHSEASAVGHLEEADAVINADGVVDESSVNEGDVVRRGIYDELSREGISPDVSHLHDNPCVSQGTTEAIRNQLAEQAALIKLLREENAVWEEEHMIAVRELYGYRRYAEHCREVLGEVSITGDVVSRRISSYRERVLAIVAKLCSHSDTTEDNLATQCNEYPNQIKEGRPSVELGATRETCSSVSNNLSQPLLSSHISSPTTMCSLPALGDGTAGNNNTITGSMELACASVESPNGDTLQIRKNYEELQGRLARAMDEIERLQSTNSVLSLDLQLAEKRLQIRHERIESLKFGLRQESASNQELQQSLERQMSAHRTQLQAARNDALYWRQRYDDLLSHCHTSSSSSRKPRATHISPIRRRSLTPTLEGVLVARSPSARAPPSSVATSPGRGVIVKPIRGGGSKLEHAFA</sequence>
<dbReference type="PROSITE" id="PS50067">
    <property type="entry name" value="KINESIN_MOTOR_2"/>
    <property type="match status" value="1"/>
</dbReference>
<dbReference type="GeneID" id="23858467"/>
<dbReference type="GO" id="GO:0003777">
    <property type="term" value="F:microtubule motor activity"/>
    <property type="evidence" value="ECO:0007669"/>
    <property type="project" value="InterPro"/>
</dbReference>
<dbReference type="RefSeq" id="XP_011771315.1">
    <property type="nucleotide sequence ID" value="XM_011773013.1"/>
</dbReference>
<feature type="coiled-coil region" evidence="11">
    <location>
        <begin position="715"/>
        <end position="756"/>
    </location>
</feature>
<accession>C9ZI82</accession>
<keyword evidence="3 10" id="KW-0493">Microtubule</keyword>
<dbReference type="GO" id="GO:0005874">
    <property type="term" value="C:microtubule"/>
    <property type="evidence" value="ECO:0007669"/>
    <property type="project" value="UniProtKB-KW"/>
</dbReference>
<dbReference type="InterPro" id="IPR027417">
    <property type="entry name" value="P-loop_NTPase"/>
</dbReference>
<dbReference type="PROSITE" id="PS00411">
    <property type="entry name" value="KINESIN_MOTOR_1"/>
    <property type="match status" value="1"/>
</dbReference>
<evidence type="ECO:0000256" key="7">
    <source>
        <dbReference type="ARBA" id="ARBA00023175"/>
    </source>
</evidence>
<keyword evidence="2" id="KW-0963">Cytoplasm</keyword>
<feature type="region of interest" description="Disordered" evidence="12">
    <location>
        <begin position="817"/>
        <end position="837"/>
    </location>
</feature>
<feature type="compositionally biased region" description="Basic residues" evidence="12">
    <location>
        <begin position="825"/>
        <end position="837"/>
    </location>
</feature>
<dbReference type="InterPro" id="IPR059182">
    <property type="entry name" value="Khc_C"/>
</dbReference>
<reference evidence="15" key="1">
    <citation type="journal article" date="2010" name="PLoS Negl. Trop. Dis.">
        <title>The genome sequence of Trypanosoma brucei gambiense, causative agent of chronic human african trypanosomiasis.</title>
        <authorList>
            <person name="Jackson A.P."/>
            <person name="Sanders M."/>
            <person name="Berry A."/>
            <person name="McQuillan J."/>
            <person name="Aslett M.A."/>
            <person name="Quail M.A."/>
            <person name="Chukualim B."/>
            <person name="Capewell P."/>
            <person name="MacLeod A."/>
            <person name="Melville S.E."/>
            <person name="Gibson W."/>
            <person name="Barry J.D."/>
            <person name="Berriman M."/>
            <person name="Hertz-Fowler C."/>
        </authorList>
    </citation>
    <scope>NUCLEOTIDE SEQUENCE [LARGE SCALE GENOMIC DNA]</scope>
    <source>
        <strain evidence="15">MHOM/CI/86/DAL972</strain>
    </source>
</reference>
<feature type="binding site" evidence="9">
    <location>
        <begin position="125"/>
        <end position="132"/>
    </location>
    <ligand>
        <name>ATP</name>
        <dbReference type="ChEBI" id="CHEBI:30616"/>
    </ligand>
</feature>
<evidence type="ECO:0000313" key="15">
    <source>
        <dbReference type="Proteomes" id="UP000002316"/>
    </source>
</evidence>
<dbReference type="AlphaFoldDB" id="C9ZI82"/>
<gene>
    <name evidence="14" type="ORF">TbgDal_I650</name>
</gene>
<keyword evidence="6 11" id="KW-0175">Coiled coil</keyword>
<dbReference type="InterPro" id="IPR001752">
    <property type="entry name" value="Kinesin_motor_dom"/>
</dbReference>
<dbReference type="KEGG" id="tbg:TbgDal_I650"/>
<evidence type="ECO:0000256" key="2">
    <source>
        <dbReference type="ARBA" id="ARBA00022490"/>
    </source>
</evidence>
<evidence type="ECO:0000256" key="12">
    <source>
        <dbReference type="SAM" id="MobiDB-lite"/>
    </source>
</evidence>
<organism evidence="14 15">
    <name type="scientific">Trypanosoma brucei gambiense (strain MHOM/CI/86/DAL972)</name>
    <dbReference type="NCBI Taxonomy" id="679716"/>
    <lineage>
        <taxon>Eukaryota</taxon>
        <taxon>Discoba</taxon>
        <taxon>Euglenozoa</taxon>
        <taxon>Kinetoplastea</taxon>
        <taxon>Metakinetoplastina</taxon>
        <taxon>Trypanosomatida</taxon>
        <taxon>Trypanosomatidae</taxon>
        <taxon>Trypanosoma</taxon>
    </lineage>
</organism>
<protein>
    <recommendedName>
        <fullName evidence="10">Kinesin-like protein</fullName>
    </recommendedName>
</protein>
<dbReference type="Pfam" id="PF00225">
    <property type="entry name" value="Kinesin"/>
    <property type="match status" value="1"/>
</dbReference>
<dbReference type="GO" id="GO:0008017">
    <property type="term" value="F:microtubule binding"/>
    <property type="evidence" value="ECO:0007669"/>
    <property type="project" value="InterPro"/>
</dbReference>
<comment type="similarity">
    <text evidence="9 10">Belongs to the TRAFAC class myosin-kinesin ATPase superfamily. Kinesin family.</text>
</comment>
<evidence type="ECO:0000256" key="10">
    <source>
        <dbReference type="RuleBase" id="RU000394"/>
    </source>
</evidence>
<evidence type="ECO:0000256" key="6">
    <source>
        <dbReference type="ARBA" id="ARBA00023054"/>
    </source>
</evidence>
<name>C9ZI82_TRYB9</name>
<dbReference type="PANTHER" id="PTHR47968:SF17">
    <property type="entry name" value="KINESIN-LIKE PROTEIN"/>
    <property type="match status" value="1"/>
</dbReference>
<keyword evidence="8" id="KW-0206">Cytoskeleton</keyword>
<dbReference type="SMART" id="SM00129">
    <property type="entry name" value="KISc"/>
    <property type="match status" value="1"/>
</dbReference>
<dbReference type="PRINTS" id="PR00380">
    <property type="entry name" value="KINESINHEAVY"/>
</dbReference>
<dbReference type="Proteomes" id="UP000002316">
    <property type="component" value="Chromosome 1"/>
</dbReference>
<evidence type="ECO:0000259" key="13">
    <source>
        <dbReference type="PROSITE" id="PS50067"/>
    </source>
</evidence>
<proteinExistence type="inferred from homology"/>
<dbReference type="SUPFAM" id="SSF52540">
    <property type="entry name" value="P-loop containing nucleoside triphosphate hydrolases"/>
    <property type="match status" value="1"/>
</dbReference>
<dbReference type="CDD" id="cd23649">
    <property type="entry name" value="Khc_CBD_cc"/>
    <property type="match status" value="1"/>
</dbReference>
<dbReference type="PANTHER" id="PTHR47968">
    <property type="entry name" value="CENTROMERE PROTEIN E"/>
    <property type="match status" value="1"/>
</dbReference>
<keyword evidence="4 9" id="KW-0547">Nucleotide-binding</keyword>
<evidence type="ECO:0000256" key="8">
    <source>
        <dbReference type="ARBA" id="ARBA00023212"/>
    </source>
</evidence>
<comment type="subcellular location">
    <subcellularLocation>
        <location evidence="1">Cytoplasm</location>
        <location evidence="1">Cytoskeleton</location>
    </subcellularLocation>
</comment>
<evidence type="ECO:0000256" key="11">
    <source>
        <dbReference type="SAM" id="Coils"/>
    </source>
</evidence>
<dbReference type="InterPro" id="IPR027640">
    <property type="entry name" value="Kinesin-like_fam"/>
</dbReference>
<evidence type="ECO:0000256" key="3">
    <source>
        <dbReference type="ARBA" id="ARBA00022701"/>
    </source>
</evidence>